<dbReference type="AlphaFoldDB" id="A0A501WL59"/>
<keyword evidence="5" id="KW-1185">Reference proteome</keyword>
<dbReference type="Pfam" id="PF13505">
    <property type="entry name" value="OMP_b-brl"/>
    <property type="match status" value="1"/>
</dbReference>
<proteinExistence type="predicted"/>
<dbReference type="Gene3D" id="2.40.160.20">
    <property type="match status" value="1"/>
</dbReference>
<dbReference type="InterPro" id="IPR011250">
    <property type="entry name" value="OMP/PagP_B-barrel"/>
</dbReference>
<dbReference type="SUPFAM" id="SSF56925">
    <property type="entry name" value="OMPA-like"/>
    <property type="match status" value="1"/>
</dbReference>
<evidence type="ECO:0000256" key="2">
    <source>
        <dbReference type="SAM" id="SignalP"/>
    </source>
</evidence>
<protein>
    <submittedName>
        <fullName evidence="4">Porin family protein</fullName>
    </submittedName>
</protein>
<feature type="chain" id="PRO_5021464031" evidence="2">
    <location>
        <begin position="25"/>
        <end position="209"/>
    </location>
</feature>
<dbReference type="InterPro" id="IPR027385">
    <property type="entry name" value="Beta-barrel_OMP"/>
</dbReference>
<keyword evidence="1 2" id="KW-0732">Signal</keyword>
<evidence type="ECO:0000256" key="1">
    <source>
        <dbReference type="ARBA" id="ARBA00022729"/>
    </source>
</evidence>
<dbReference type="RefSeq" id="WP_140455103.1">
    <property type="nucleotide sequence ID" value="NZ_VFRP01000017.1"/>
</dbReference>
<gene>
    <name evidence="4" type="ORF">FJM51_15775</name>
</gene>
<feature type="domain" description="Outer membrane protein beta-barrel" evidence="3">
    <location>
        <begin position="12"/>
        <end position="203"/>
    </location>
</feature>
<reference evidence="4 5" key="1">
    <citation type="submission" date="2019-06" db="EMBL/GenBank/DDBJ databases">
        <title>A novel bacterium of genus Amaricoccus, isolated from marine sediment.</title>
        <authorList>
            <person name="Huang H."/>
            <person name="Mo K."/>
            <person name="Hu Y."/>
        </authorList>
    </citation>
    <scope>NUCLEOTIDE SEQUENCE [LARGE SCALE GENOMIC DNA]</scope>
    <source>
        <strain evidence="4 5">HB172011</strain>
    </source>
</reference>
<sequence>MKLKHCIAAGASASILLAAQIANAQGTYFKLFGGWSIPQDQDFTLDRDGTGRPSGLDFDSGYGLGAAIGFAYRPNVDIEIEYVYRDADAYLENTRNTDSGSSSSNAVMINALYEFPSSGTMSSLHPYVGAGLGVGDLAYDRDDLEMDSDYNFAYQVIAGVGYDVSLQASLYTEIRYFSITDQTIEGDNDYSFDSGYESVDVLFGYKYNF</sequence>
<name>A0A501WL59_9RHOB</name>
<organism evidence="4 5">
    <name type="scientific">Amaricoccus solimangrovi</name>
    <dbReference type="NCBI Taxonomy" id="2589815"/>
    <lineage>
        <taxon>Bacteria</taxon>
        <taxon>Pseudomonadati</taxon>
        <taxon>Pseudomonadota</taxon>
        <taxon>Alphaproteobacteria</taxon>
        <taxon>Rhodobacterales</taxon>
        <taxon>Paracoccaceae</taxon>
        <taxon>Amaricoccus</taxon>
    </lineage>
</organism>
<dbReference type="EMBL" id="VFRP01000017">
    <property type="protein sequence ID" value="TPE49130.1"/>
    <property type="molecule type" value="Genomic_DNA"/>
</dbReference>
<dbReference type="OrthoDB" id="189250at2"/>
<comment type="caution">
    <text evidence="4">The sequence shown here is derived from an EMBL/GenBank/DDBJ whole genome shotgun (WGS) entry which is preliminary data.</text>
</comment>
<feature type="signal peptide" evidence="2">
    <location>
        <begin position="1"/>
        <end position="24"/>
    </location>
</feature>
<evidence type="ECO:0000259" key="3">
    <source>
        <dbReference type="Pfam" id="PF13505"/>
    </source>
</evidence>
<dbReference type="Proteomes" id="UP000319255">
    <property type="component" value="Unassembled WGS sequence"/>
</dbReference>
<evidence type="ECO:0000313" key="5">
    <source>
        <dbReference type="Proteomes" id="UP000319255"/>
    </source>
</evidence>
<evidence type="ECO:0000313" key="4">
    <source>
        <dbReference type="EMBL" id="TPE49130.1"/>
    </source>
</evidence>
<accession>A0A501WL59</accession>